<feature type="domain" description="HTH lysR-type" evidence="5">
    <location>
        <begin position="6"/>
        <end position="63"/>
    </location>
</feature>
<dbReference type="PANTHER" id="PTHR30419">
    <property type="entry name" value="HTH-TYPE TRANSCRIPTIONAL REGULATOR YBHD"/>
    <property type="match status" value="1"/>
</dbReference>
<evidence type="ECO:0000256" key="3">
    <source>
        <dbReference type="ARBA" id="ARBA00023125"/>
    </source>
</evidence>
<name>A0A1U7J0J6_9CYAN</name>
<accession>A0A1U7J0J6</accession>
<dbReference type="CDD" id="cd05466">
    <property type="entry name" value="PBP2_LTTR_substrate"/>
    <property type="match status" value="1"/>
</dbReference>
<dbReference type="SUPFAM" id="SSF46785">
    <property type="entry name" value="Winged helix' DNA-binding domain"/>
    <property type="match status" value="1"/>
</dbReference>
<dbReference type="Gene3D" id="3.40.190.10">
    <property type="entry name" value="Periplasmic binding protein-like II"/>
    <property type="match status" value="2"/>
</dbReference>
<reference evidence="6 7" key="1">
    <citation type="submission" date="2016-11" db="EMBL/GenBank/DDBJ databases">
        <title>Draft Genome Sequences of Nine Cyanobacterial Strains from Diverse Habitats.</title>
        <authorList>
            <person name="Zhu T."/>
            <person name="Hou S."/>
            <person name="Lu X."/>
            <person name="Hess W.R."/>
        </authorList>
    </citation>
    <scope>NUCLEOTIDE SEQUENCE [LARGE SCALE GENOMIC DNA]</scope>
    <source>
        <strain evidence="6 7">NIES-30</strain>
    </source>
</reference>
<dbReference type="Pfam" id="PF03466">
    <property type="entry name" value="LysR_substrate"/>
    <property type="match status" value="1"/>
</dbReference>
<dbReference type="GO" id="GO:0005829">
    <property type="term" value="C:cytosol"/>
    <property type="evidence" value="ECO:0007669"/>
    <property type="project" value="TreeGrafter"/>
</dbReference>
<dbReference type="Gene3D" id="1.10.10.10">
    <property type="entry name" value="Winged helix-like DNA-binding domain superfamily/Winged helix DNA-binding domain"/>
    <property type="match status" value="1"/>
</dbReference>
<keyword evidence="7" id="KW-1185">Reference proteome</keyword>
<comment type="similarity">
    <text evidence="1">Belongs to the LysR transcriptional regulatory family.</text>
</comment>
<dbReference type="STRING" id="549789.NIES30_20620"/>
<proteinExistence type="inferred from homology"/>
<evidence type="ECO:0000256" key="1">
    <source>
        <dbReference type="ARBA" id="ARBA00009437"/>
    </source>
</evidence>
<protein>
    <submittedName>
        <fullName evidence="6">LysR family transcriptional regulator</fullName>
    </submittedName>
</protein>
<dbReference type="RefSeq" id="WP_073610334.1">
    <property type="nucleotide sequence ID" value="NZ_MRCG01000018.1"/>
</dbReference>
<comment type="caution">
    <text evidence="6">The sequence shown here is derived from an EMBL/GenBank/DDBJ whole genome shotgun (WGS) entry which is preliminary data.</text>
</comment>
<dbReference type="InterPro" id="IPR036388">
    <property type="entry name" value="WH-like_DNA-bd_sf"/>
</dbReference>
<dbReference type="InterPro" id="IPR005119">
    <property type="entry name" value="LysR_subst-bd"/>
</dbReference>
<evidence type="ECO:0000313" key="6">
    <source>
        <dbReference type="EMBL" id="OKH45183.1"/>
    </source>
</evidence>
<keyword evidence="2" id="KW-0805">Transcription regulation</keyword>
<dbReference type="PROSITE" id="PS50931">
    <property type="entry name" value="HTH_LYSR"/>
    <property type="match status" value="1"/>
</dbReference>
<organism evidence="6 7">
    <name type="scientific">Phormidium tenue NIES-30</name>
    <dbReference type="NCBI Taxonomy" id="549789"/>
    <lineage>
        <taxon>Bacteria</taxon>
        <taxon>Bacillati</taxon>
        <taxon>Cyanobacteriota</taxon>
        <taxon>Cyanophyceae</taxon>
        <taxon>Oscillatoriophycideae</taxon>
        <taxon>Oscillatoriales</taxon>
        <taxon>Oscillatoriaceae</taxon>
        <taxon>Phormidium</taxon>
    </lineage>
</organism>
<dbReference type="GO" id="GO:0003677">
    <property type="term" value="F:DNA binding"/>
    <property type="evidence" value="ECO:0007669"/>
    <property type="project" value="UniProtKB-KW"/>
</dbReference>
<evidence type="ECO:0000256" key="4">
    <source>
        <dbReference type="ARBA" id="ARBA00023163"/>
    </source>
</evidence>
<gene>
    <name evidence="6" type="ORF">NIES30_20620</name>
</gene>
<evidence type="ECO:0000256" key="2">
    <source>
        <dbReference type="ARBA" id="ARBA00023015"/>
    </source>
</evidence>
<dbReference type="PRINTS" id="PR00039">
    <property type="entry name" value="HTHLYSR"/>
</dbReference>
<evidence type="ECO:0000259" key="5">
    <source>
        <dbReference type="PROSITE" id="PS50931"/>
    </source>
</evidence>
<dbReference type="InterPro" id="IPR036390">
    <property type="entry name" value="WH_DNA-bd_sf"/>
</dbReference>
<dbReference type="GO" id="GO:0003700">
    <property type="term" value="F:DNA-binding transcription factor activity"/>
    <property type="evidence" value="ECO:0007669"/>
    <property type="project" value="InterPro"/>
</dbReference>
<dbReference type="FunFam" id="1.10.10.10:FF:000001">
    <property type="entry name" value="LysR family transcriptional regulator"/>
    <property type="match status" value="1"/>
</dbReference>
<keyword evidence="4" id="KW-0804">Transcription</keyword>
<dbReference type="InterPro" id="IPR000847">
    <property type="entry name" value="LysR_HTH_N"/>
</dbReference>
<dbReference type="Proteomes" id="UP000185557">
    <property type="component" value="Unassembled WGS sequence"/>
</dbReference>
<keyword evidence="3" id="KW-0238">DNA-binding</keyword>
<dbReference type="SUPFAM" id="SSF53850">
    <property type="entry name" value="Periplasmic binding protein-like II"/>
    <property type="match status" value="1"/>
</dbReference>
<dbReference type="EMBL" id="MRCG01000018">
    <property type="protein sequence ID" value="OKH45183.1"/>
    <property type="molecule type" value="Genomic_DNA"/>
</dbReference>
<evidence type="ECO:0000313" key="7">
    <source>
        <dbReference type="Proteomes" id="UP000185557"/>
    </source>
</evidence>
<sequence length="301" mass="32675">MNLNKIKLSQLRALVTIADCGNFSEAALKLDVTQSTISHAIATLEDELGVTLLQRGRHGARLTPVGDRITAHARTVLGLLDTIGSEANQARGVQGGHLRIASFRSVATHVLPGAIARLHRRYPAIAISVHEMDEVHQLKQALFKGEVDLCVAETIADDDVETLHIFDDDYVALLPPGYRPKTGQLTVHDMRQMPIIGSSHSSCGLRIRTVLGAQEHPLEIAYCIRHDSSMVAMVQQGLGIAILPRLAAEPVPPDVQIVSMPFPISRPIGATILKDALHTPALYAFLDALREVGEFSRIQAV</sequence>
<dbReference type="InterPro" id="IPR050950">
    <property type="entry name" value="HTH-type_LysR_regulators"/>
</dbReference>
<dbReference type="AlphaFoldDB" id="A0A1U7J0J6"/>
<dbReference type="Pfam" id="PF00126">
    <property type="entry name" value="HTH_1"/>
    <property type="match status" value="1"/>
</dbReference>
<dbReference type="OrthoDB" id="63123at2"/>